<comment type="similarity">
    <text evidence="2">Belongs to the CobT family.</text>
</comment>
<sequence length="352" mass="36197">MSLIKTTIEKIQPVSQEARDKAKARLDQLTMPHWALGRLMDLAVDMAGMTGQSPPPVKRKTIVTMAGDHKVTEEGISLYPAEVTPQMIGNFVNGGAGVNALSSLTGAKVVVVDMGVNADLSAMGDTIIHKKIGMGAANIAKGPAMSREDAVKSIEAGIEIATDLAGSTDVFGAGDMGIGNTTPSSAIIAVITGSDPADITGRGTGLDDDQLKHKIEVIRTVLKVNKPDISDGVDILAKLGGFEIGGIAGLILGAASMRKPILIDGFISTAGALIAKAIEPKSHDYMISSHLSVEPGHSAMLKALGGAPLLDMNMRLGEGSGAALALCLVDAASKVLTKVATFEEAAVSQADK</sequence>
<dbReference type="SUPFAM" id="SSF52733">
    <property type="entry name" value="Nicotinate mononucleotide:5,6-dimethylbenzimidazole phosphoribosyltransferase (CobT)"/>
    <property type="match status" value="1"/>
</dbReference>
<dbReference type="EC" id="2.4.2.21" evidence="3"/>
<evidence type="ECO:0000256" key="8">
    <source>
        <dbReference type="ARBA" id="ARBA00030686"/>
    </source>
</evidence>
<dbReference type="NCBIfam" id="TIGR03160">
    <property type="entry name" value="cobT_DBIPRT"/>
    <property type="match status" value="1"/>
</dbReference>
<evidence type="ECO:0000256" key="7">
    <source>
        <dbReference type="ARBA" id="ARBA00022679"/>
    </source>
</evidence>
<dbReference type="GO" id="GO:0008939">
    <property type="term" value="F:nicotinate-nucleotide-dimethylbenzimidazole phosphoribosyltransferase activity"/>
    <property type="evidence" value="ECO:0007669"/>
    <property type="project" value="UniProtKB-EC"/>
</dbReference>
<dbReference type="Gene3D" id="1.10.1610.10">
    <property type="match status" value="1"/>
</dbReference>
<dbReference type="PANTHER" id="PTHR43463:SF1">
    <property type="entry name" value="NICOTINATE-NUCLEOTIDE--DIMETHYLBENZIMIDAZOLE PHOSPHORIBOSYLTRANSFERASE"/>
    <property type="match status" value="1"/>
</dbReference>
<evidence type="ECO:0000256" key="2">
    <source>
        <dbReference type="ARBA" id="ARBA00007110"/>
    </source>
</evidence>
<evidence type="ECO:0000256" key="5">
    <source>
        <dbReference type="ARBA" id="ARBA00022573"/>
    </source>
</evidence>
<keyword evidence="6 10" id="KW-0328">Glycosyltransferase</keyword>
<evidence type="ECO:0000256" key="9">
    <source>
        <dbReference type="ARBA" id="ARBA00047340"/>
    </source>
</evidence>
<dbReference type="CDD" id="cd02439">
    <property type="entry name" value="DMB-PRT_CobT"/>
    <property type="match status" value="1"/>
</dbReference>
<dbReference type="InterPro" id="IPR036087">
    <property type="entry name" value="Nict_dMeBzImd_PRibTrfase_sf"/>
</dbReference>
<proteinExistence type="inferred from homology"/>
<accession>A0A3B1BWY6</accession>
<dbReference type="Pfam" id="PF02277">
    <property type="entry name" value="DBI_PRT"/>
    <property type="match status" value="1"/>
</dbReference>
<evidence type="ECO:0000256" key="6">
    <source>
        <dbReference type="ARBA" id="ARBA00022676"/>
    </source>
</evidence>
<dbReference type="Gene3D" id="3.40.50.10210">
    <property type="match status" value="1"/>
</dbReference>
<comment type="catalytic activity">
    <reaction evidence="9">
        <text>5,6-dimethylbenzimidazole + nicotinate beta-D-ribonucleotide = alpha-ribazole 5'-phosphate + nicotinate + H(+)</text>
        <dbReference type="Rhea" id="RHEA:11196"/>
        <dbReference type="ChEBI" id="CHEBI:15378"/>
        <dbReference type="ChEBI" id="CHEBI:15890"/>
        <dbReference type="ChEBI" id="CHEBI:32544"/>
        <dbReference type="ChEBI" id="CHEBI:57502"/>
        <dbReference type="ChEBI" id="CHEBI:57918"/>
        <dbReference type="EC" id="2.4.2.21"/>
    </reaction>
</comment>
<dbReference type="InterPro" id="IPR017846">
    <property type="entry name" value="Nict_dMeBzImd_PRibTrfase_bact"/>
</dbReference>
<dbReference type="UniPathway" id="UPA00061">
    <property type="reaction ID" value="UER00516"/>
</dbReference>
<dbReference type="EMBL" id="UOGA01000053">
    <property type="protein sequence ID" value="VAX15998.1"/>
    <property type="molecule type" value="Genomic_DNA"/>
</dbReference>
<evidence type="ECO:0000256" key="1">
    <source>
        <dbReference type="ARBA" id="ARBA00005049"/>
    </source>
</evidence>
<dbReference type="InterPro" id="IPR023195">
    <property type="entry name" value="Nict_dMeBzImd_PRibTrfase_N"/>
</dbReference>
<keyword evidence="5" id="KW-0169">Cobalamin biosynthesis</keyword>
<gene>
    <name evidence="10" type="ORF">MNBD_NITROSPINAE04-2560</name>
</gene>
<dbReference type="GO" id="GO:0009236">
    <property type="term" value="P:cobalamin biosynthetic process"/>
    <property type="evidence" value="ECO:0007669"/>
    <property type="project" value="UniProtKB-KW"/>
</dbReference>
<evidence type="ECO:0000313" key="10">
    <source>
        <dbReference type="EMBL" id="VAX15998.1"/>
    </source>
</evidence>
<dbReference type="PANTHER" id="PTHR43463">
    <property type="entry name" value="NICOTINATE-NUCLEOTIDE--DIMETHYLBENZIMIDAZOLE PHOSPHORIBOSYLTRANSFERASE"/>
    <property type="match status" value="1"/>
</dbReference>
<evidence type="ECO:0000256" key="4">
    <source>
        <dbReference type="ARBA" id="ARBA00015486"/>
    </source>
</evidence>
<evidence type="ECO:0000256" key="3">
    <source>
        <dbReference type="ARBA" id="ARBA00011991"/>
    </source>
</evidence>
<organism evidence="10">
    <name type="scientific">hydrothermal vent metagenome</name>
    <dbReference type="NCBI Taxonomy" id="652676"/>
    <lineage>
        <taxon>unclassified sequences</taxon>
        <taxon>metagenomes</taxon>
        <taxon>ecological metagenomes</taxon>
    </lineage>
</organism>
<dbReference type="HAMAP" id="MF_00230">
    <property type="entry name" value="CobT"/>
    <property type="match status" value="1"/>
</dbReference>
<keyword evidence="7 10" id="KW-0808">Transferase</keyword>
<protein>
    <recommendedName>
        <fullName evidence="4">Nicotinate-nucleotide--dimethylbenzimidazole phosphoribosyltransferase</fullName>
        <ecNumber evidence="3">2.4.2.21</ecNumber>
    </recommendedName>
    <alternativeName>
        <fullName evidence="8">N(1)-alpha-phosphoribosyltransferase</fullName>
    </alternativeName>
</protein>
<comment type="pathway">
    <text evidence="1">Nucleoside biosynthesis; alpha-ribazole biosynthesis; alpha-ribazole from 5,6-dimethylbenzimidazole: step 1/2.</text>
</comment>
<dbReference type="InterPro" id="IPR003200">
    <property type="entry name" value="Nict_dMeBzImd_PRibTrfase"/>
</dbReference>
<dbReference type="FunFam" id="3.40.50.10210:FF:000001">
    <property type="entry name" value="Nicotinate-nucleotide--dimethylbenzimidazole phosphoribosyltransferase"/>
    <property type="match status" value="1"/>
</dbReference>
<reference evidence="10" key="1">
    <citation type="submission" date="2018-06" db="EMBL/GenBank/DDBJ databases">
        <authorList>
            <person name="Zhirakovskaya E."/>
        </authorList>
    </citation>
    <scope>NUCLEOTIDE SEQUENCE</scope>
</reference>
<dbReference type="NCBIfam" id="NF000996">
    <property type="entry name" value="PRK00105.1"/>
    <property type="match status" value="1"/>
</dbReference>
<name>A0A3B1BWY6_9ZZZZ</name>
<dbReference type="AlphaFoldDB" id="A0A3B1BWY6"/>